<name>A0A4V2ELB8_9PSEU</name>
<protein>
    <submittedName>
        <fullName evidence="4">Thioesterase</fullName>
    </submittedName>
</protein>
<dbReference type="SMART" id="SM00824">
    <property type="entry name" value="PKS_TE"/>
    <property type="match status" value="1"/>
</dbReference>
<dbReference type="GO" id="GO:0008610">
    <property type="term" value="P:lipid biosynthetic process"/>
    <property type="evidence" value="ECO:0007669"/>
    <property type="project" value="TreeGrafter"/>
</dbReference>
<sequence length="254" mass="27890">MTTSTLDEIWVRQFHQDSGARGNLVCFPHAGGSASYFTPLSDLLRSELRVLSLQYPGRQDRLHHPMLTTIPDLAEGAYTALEPILDEPVAFFGHSMGAMVAFEVATRMAARRGTAPVALFVSGRRAPSRSRAGEVVHQRDDAGVVAELKALSGTDNRLLDDPDVVRMILPALRGDYTAVETYRHEPGPPLTCPVVGLLGEDDDKADQDEVRAWETHTTATFRLHMFPGGHFYLDDTANRRAVVEIITRQLAGTA</sequence>
<keyword evidence="2" id="KW-0378">Hydrolase</keyword>
<comment type="similarity">
    <text evidence="1">Belongs to the thioesterase family.</text>
</comment>
<evidence type="ECO:0000313" key="5">
    <source>
        <dbReference type="Proteomes" id="UP000292003"/>
    </source>
</evidence>
<dbReference type="InterPro" id="IPR020802">
    <property type="entry name" value="TesA-like"/>
</dbReference>
<gene>
    <name evidence="4" type="ORF">EWH70_26495</name>
</gene>
<dbReference type="RefSeq" id="WP_130478228.1">
    <property type="nucleotide sequence ID" value="NZ_SFCC01000014.1"/>
</dbReference>
<evidence type="ECO:0000256" key="2">
    <source>
        <dbReference type="ARBA" id="ARBA00022801"/>
    </source>
</evidence>
<dbReference type="PANTHER" id="PTHR11487">
    <property type="entry name" value="THIOESTERASE"/>
    <property type="match status" value="1"/>
</dbReference>
<comment type="caution">
    <text evidence="4">The sequence shown here is derived from an EMBL/GenBank/DDBJ whole genome shotgun (WGS) entry which is preliminary data.</text>
</comment>
<evidence type="ECO:0000313" key="4">
    <source>
        <dbReference type="EMBL" id="RZQ61015.1"/>
    </source>
</evidence>
<dbReference type="InterPro" id="IPR012223">
    <property type="entry name" value="TEII"/>
</dbReference>
<feature type="domain" description="Thioesterase TesA-like" evidence="3">
    <location>
        <begin position="25"/>
        <end position="246"/>
    </location>
</feature>
<dbReference type="EMBL" id="SFCC01000014">
    <property type="protein sequence ID" value="RZQ61015.1"/>
    <property type="molecule type" value="Genomic_DNA"/>
</dbReference>
<organism evidence="4 5">
    <name type="scientific">Amycolatopsis suaedae</name>
    <dbReference type="NCBI Taxonomy" id="2510978"/>
    <lineage>
        <taxon>Bacteria</taxon>
        <taxon>Bacillati</taxon>
        <taxon>Actinomycetota</taxon>
        <taxon>Actinomycetes</taxon>
        <taxon>Pseudonocardiales</taxon>
        <taxon>Pseudonocardiaceae</taxon>
        <taxon>Amycolatopsis</taxon>
    </lineage>
</organism>
<dbReference type="Gene3D" id="3.40.50.1820">
    <property type="entry name" value="alpha/beta hydrolase"/>
    <property type="match status" value="1"/>
</dbReference>
<dbReference type="OrthoDB" id="4169718at2"/>
<proteinExistence type="inferred from homology"/>
<dbReference type="InterPro" id="IPR001031">
    <property type="entry name" value="Thioesterase"/>
</dbReference>
<dbReference type="GO" id="GO:0016787">
    <property type="term" value="F:hydrolase activity"/>
    <property type="evidence" value="ECO:0007669"/>
    <property type="project" value="UniProtKB-KW"/>
</dbReference>
<keyword evidence="5" id="KW-1185">Reference proteome</keyword>
<dbReference type="InterPro" id="IPR029058">
    <property type="entry name" value="AB_hydrolase_fold"/>
</dbReference>
<dbReference type="PANTHER" id="PTHR11487:SF0">
    <property type="entry name" value="S-ACYL FATTY ACID SYNTHASE THIOESTERASE, MEDIUM CHAIN"/>
    <property type="match status" value="1"/>
</dbReference>
<dbReference type="Pfam" id="PF00975">
    <property type="entry name" value="Thioesterase"/>
    <property type="match status" value="1"/>
</dbReference>
<reference evidence="4 5" key="1">
    <citation type="submission" date="2019-02" db="EMBL/GenBank/DDBJ databases">
        <title>Draft genome sequence of Amycolatopsis sp. 8-3EHSu isolated from roots of Suaeda maritima.</title>
        <authorList>
            <person name="Duangmal K."/>
            <person name="Chantavorakit T."/>
        </authorList>
    </citation>
    <scope>NUCLEOTIDE SEQUENCE [LARGE SCALE GENOMIC DNA]</scope>
    <source>
        <strain evidence="4 5">8-3EHSu</strain>
    </source>
</reference>
<dbReference type="Proteomes" id="UP000292003">
    <property type="component" value="Unassembled WGS sequence"/>
</dbReference>
<evidence type="ECO:0000259" key="3">
    <source>
        <dbReference type="SMART" id="SM00824"/>
    </source>
</evidence>
<dbReference type="AlphaFoldDB" id="A0A4V2ELB8"/>
<evidence type="ECO:0000256" key="1">
    <source>
        <dbReference type="ARBA" id="ARBA00007169"/>
    </source>
</evidence>
<dbReference type="SUPFAM" id="SSF53474">
    <property type="entry name" value="alpha/beta-Hydrolases"/>
    <property type="match status" value="1"/>
</dbReference>
<accession>A0A4V2ELB8</accession>